<evidence type="ECO:0000256" key="17">
    <source>
        <dbReference type="PROSITE-ProRule" id="PRU10141"/>
    </source>
</evidence>
<comment type="caution">
    <text evidence="16">Lacks conserved residue(s) required for the propagation of feature annotation.</text>
</comment>
<dbReference type="PROSITE" id="PS00107">
    <property type="entry name" value="PROTEIN_KINASE_ATP"/>
    <property type="match status" value="1"/>
</dbReference>
<organism evidence="22 23">
    <name type="scientific">Rhodamnia argentea</name>
    <dbReference type="NCBI Taxonomy" id="178133"/>
    <lineage>
        <taxon>Eukaryota</taxon>
        <taxon>Viridiplantae</taxon>
        <taxon>Streptophyta</taxon>
        <taxon>Embryophyta</taxon>
        <taxon>Tracheophyta</taxon>
        <taxon>Spermatophyta</taxon>
        <taxon>Magnoliopsida</taxon>
        <taxon>eudicotyledons</taxon>
        <taxon>Gunneridae</taxon>
        <taxon>Pentapetalae</taxon>
        <taxon>rosids</taxon>
        <taxon>malvids</taxon>
        <taxon>Myrtales</taxon>
        <taxon>Myrtaceae</taxon>
        <taxon>Myrtoideae</taxon>
        <taxon>Myrteae</taxon>
        <taxon>Australasian group</taxon>
        <taxon>Rhodamnia</taxon>
    </lineage>
</organism>
<evidence type="ECO:0000256" key="2">
    <source>
        <dbReference type="ARBA" id="ARBA00022527"/>
    </source>
</evidence>
<dbReference type="Gene3D" id="3.30.200.20">
    <property type="entry name" value="Phosphorylase Kinase, domain 1"/>
    <property type="match status" value="1"/>
</dbReference>
<dbReference type="SMART" id="SM00220">
    <property type="entry name" value="S_TKc"/>
    <property type="match status" value="1"/>
</dbReference>
<dbReference type="SUPFAM" id="SSF56112">
    <property type="entry name" value="Protein kinase-like (PK-like)"/>
    <property type="match status" value="1"/>
</dbReference>
<keyword evidence="12 16" id="KW-1015">Disulfide bond</keyword>
<gene>
    <name evidence="23" type="primary">LOC115733534</name>
</gene>
<dbReference type="InterPro" id="IPR000742">
    <property type="entry name" value="EGF"/>
</dbReference>
<dbReference type="InterPro" id="IPR045274">
    <property type="entry name" value="WAK-like"/>
</dbReference>
<evidence type="ECO:0000256" key="9">
    <source>
        <dbReference type="ARBA" id="ARBA00022840"/>
    </source>
</evidence>
<feature type="transmembrane region" description="Helical" evidence="18">
    <location>
        <begin position="332"/>
        <end position="359"/>
    </location>
</feature>
<dbReference type="PROSITE" id="PS00010">
    <property type="entry name" value="ASX_HYDROXYL"/>
    <property type="match status" value="1"/>
</dbReference>
<dbReference type="Gene3D" id="1.10.510.10">
    <property type="entry name" value="Transferase(Phosphotransferase) domain 1"/>
    <property type="match status" value="1"/>
</dbReference>
<evidence type="ECO:0000259" key="21">
    <source>
        <dbReference type="PROSITE" id="PS50026"/>
    </source>
</evidence>
<dbReference type="InterPro" id="IPR025287">
    <property type="entry name" value="WAK_GUB"/>
</dbReference>
<feature type="chain" id="PRO_5047119777" evidence="19">
    <location>
        <begin position="21"/>
        <end position="736"/>
    </location>
</feature>
<evidence type="ECO:0000256" key="13">
    <source>
        <dbReference type="ARBA" id="ARBA00023180"/>
    </source>
</evidence>
<dbReference type="InterPro" id="IPR008271">
    <property type="entry name" value="Ser/Thr_kinase_AS"/>
</dbReference>
<keyword evidence="11 18" id="KW-0472">Membrane</keyword>
<dbReference type="GeneID" id="115733534"/>
<accession>A0ABM3GZV5</accession>
<feature type="domain" description="EGF-like" evidence="21">
    <location>
        <begin position="291"/>
        <end position="331"/>
    </location>
</feature>
<evidence type="ECO:0000256" key="19">
    <source>
        <dbReference type="SAM" id="SignalP"/>
    </source>
</evidence>
<evidence type="ECO:0000313" key="22">
    <source>
        <dbReference type="Proteomes" id="UP000827889"/>
    </source>
</evidence>
<evidence type="ECO:0000313" key="23">
    <source>
        <dbReference type="RefSeq" id="XP_048129868.1"/>
    </source>
</evidence>
<evidence type="ECO:0000256" key="11">
    <source>
        <dbReference type="ARBA" id="ARBA00023136"/>
    </source>
</evidence>
<keyword evidence="8" id="KW-0418">Kinase</keyword>
<dbReference type="Pfam" id="PF08488">
    <property type="entry name" value="WAK"/>
    <property type="match status" value="1"/>
</dbReference>
<keyword evidence="7 17" id="KW-0547">Nucleotide-binding</keyword>
<evidence type="ECO:0000256" key="5">
    <source>
        <dbReference type="ARBA" id="ARBA00022692"/>
    </source>
</evidence>
<dbReference type="PROSITE" id="PS01187">
    <property type="entry name" value="EGF_CA"/>
    <property type="match status" value="1"/>
</dbReference>
<evidence type="ECO:0000256" key="16">
    <source>
        <dbReference type="PROSITE-ProRule" id="PRU00076"/>
    </source>
</evidence>
<dbReference type="SMART" id="SM00179">
    <property type="entry name" value="EGF_CA"/>
    <property type="match status" value="1"/>
</dbReference>
<dbReference type="Pfam" id="PF00069">
    <property type="entry name" value="Pkinase"/>
    <property type="match status" value="1"/>
</dbReference>
<evidence type="ECO:0000256" key="1">
    <source>
        <dbReference type="ARBA" id="ARBA00004479"/>
    </source>
</evidence>
<dbReference type="PROSITE" id="PS00108">
    <property type="entry name" value="PROTEIN_KINASE_ST"/>
    <property type="match status" value="1"/>
</dbReference>
<keyword evidence="3" id="KW-0597">Phosphoprotein</keyword>
<keyword evidence="4" id="KW-0808">Transferase</keyword>
<comment type="subcellular location">
    <subcellularLocation>
        <location evidence="1">Membrane</location>
        <topology evidence="1">Single-pass type I membrane protein</topology>
    </subcellularLocation>
</comment>
<keyword evidence="16" id="KW-0245">EGF-like domain</keyword>
<dbReference type="PANTHER" id="PTHR27005:SF315">
    <property type="entry name" value="PROTEIN KINASE DOMAIN-CONTAINING PROTEIN"/>
    <property type="match status" value="1"/>
</dbReference>
<evidence type="ECO:0000256" key="18">
    <source>
        <dbReference type="SAM" id="Phobius"/>
    </source>
</evidence>
<evidence type="ECO:0000256" key="15">
    <source>
        <dbReference type="ARBA" id="ARBA00047951"/>
    </source>
</evidence>
<keyword evidence="10 18" id="KW-1133">Transmembrane helix</keyword>
<evidence type="ECO:0000256" key="7">
    <source>
        <dbReference type="ARBA" id="ARBA00022741"/>
    </source>
</evidence>
<dbReference type="InterPro" id="IPR011009">
    <property type="entry name" value="Kinase-like_dom_sf"/>
</dbReference>
<reference evidence="22" key="1">
    <citation type="submission" date="2025-05" db="UniProtKB">
        <authorList>
            <consortium name="RefSeq"/>
        </authorList>
    </citation>
    <scope>NUCLEOTIDE SEQUENCE [LARGE SCALE GENOMIC DNA]</scope>
</reference>
<evidence type="ECO:0000256" key="3">
    <source>
        <dbReference type="ARBA" id="ARBA00022553"/>
    </source>
</evidence>
<dbReference type="InterPro" id="IPR013695">
    <property type="entry name" value="WAK"/>
</dbReference>
<feature type="signal peptide" evidence="19">
    <location>
        <begin position="1"/>
        <end position="20"/>
    </location>
</feature>
<dbReference type="InterPro" id="IPR017441">
    <property type="entry name" value="Protein_kinase_ATP_BS"/>
</dbReference>
<dbReference type="Pfam" id="PF13947">
    <property type="entry name" value="GUB_WAK_bind"/>
    <property type="match status" value="1"/>
</dbReference>
<dbReference type="InterPro" id="IPR001881">
    <property type="entry name" value="EGF-like_Ca-bd_dom"/>
</dbReference>
<evidence type="ECO:0000256" key="14">
    <source>
        <dbReference type="ARBA" id="ARBA00047558"/>
    </source>
</evidence>
<evidence type="ECO:0000259" key="20">
    <source>
        <dbReference type="PROSITE" id="PS50011"/>
    </source>
</evidence>
<keyword evidence="2" id="KW-0723">Serine/threonine-protein kinase</keyword>
<dbReference type="SMART" id="SM00181">
    <property type="entry name" value="EGF"/>
    <property type="match status" value="2"/>
</dbReference>
<keyword evidence="9 17" id="KW-0067">ATP-binding</keyword>
<dbReference type="InterPro" id="IPR000152">
    <property type="entry name" value="EGF-type_Asp/Asn_hydroxyl_site"/>
</dbReference>
<evidence type="ECO:0000256" key="12">
    <source>
        <dbReference type="ARBA" id="ARBA00023157"/>
    </source>
</evidence>
<evidence type="ECO:0000256" key="8">
    <source>
        <dbReference type="ARBA" id="ARBA00022777"/>
    </source>
</evidence>
<feature type="binding site" evidence="17">
    <location>
        <position position="432"/>
    </location>
    <ligand>
        <name>ATP</name>
        <dbReference type="ChEBI" id="CHEBI:30616"/>
    </ligand>
</feature>
<reference evidence="23" key="2">
    <citation type="submission" date="2025-08" db="UniProtKB">
        <authorList>
            <consortium name="RefSeq"/>
        </authorList>
    </citation>
    <scope>IDENTIFICATION</scope>
    <source>
        <tissue evidence="23">Leaf</tissue>
    </source>
</reference>
<evidence type="ECO:0000256" key="10">
    <source>
        <dbReference type="ARBA" id="ARBA00022989"/>
    </source>
</evidence>
<dbReference type="InterPro" id="IPR018097">
    <property type="entry name" value="EGF_Ca-bd_CS"/>
</dbReference>
<dbReference type="RefSeq" id="XP_048129868.1">
    <property type="nucleotide sequence ID" value="XM_048273911.1"/>
</dbReference>
<dbReference type="PROSITE" id="PS50011">
    <property type="entry name" value="PROTEIN_KINASE_DOM"/>
    <property type="match status" value="1"/>
</dbReference>
<sequence>MKVAVLCFLPMAVAVAVALAAFTGNDNCVRMCGNVSVPYPFGLEDGCAWNPDLVLICNYTTGDLFLGENIPLYNISLENGTMTIGLYRALDCYNYDGVRLELSNPDVWFSVGGGGHYTLSDTRNKLTVMGCDTLALVSDDAGTFGSGCLSYCWEKINFTGESTCSGHGCCQTSIPKNLRRLNISMGSKTNYATVQDFTSCGSAFVVDQESFNASDYKLPVPADMGKSVFSRVVLDWVIERGLTCEEAKSNGTSFPCGANSFCSNFTNGEGYRCFCEAGYTGNPYASPGCQDINECKDPGRYPCRGNCKNTPGNYTCACPFGMTGDGKVGCQISLLAIIAAVFVAVTLCIVICGLVLFICKRRAKDRHFRQNGGEILKHQRVKIFTEAELAKATNNYDTSNKLGEGGFASVYRGRIDGDVLVAVKKPRDVPVKKPKEVNKDGSPSTHDAFLHEIGIISQVNHKNLVKLLGICLETKVPLLVYEFVPNGTLYHHIHDKGSTLLRSWKNCLRIASEAALALEYLHSLADPPVIHSDVKSMNILLDDQYSAKVSDFGASVLISPGKTHIAERIQGTIGYIDPEYLITGELTTKSDVYSFGVILVELLTGEKPTRRAKFGEKINILQSFISAVEDGTLLRMTNFEASNEGEQWEIEGVGSLARRCLNYDGPSRPTMREVAEQLARINKNLWADQQNRKETESLLGETRRDSYWASTSELNKPHLTDLMVFDIEATATSSSI</sequence>
<feature type="disulfide bond" evidence="16">
    <location>
        <begin position="256"/>
        <end position="273"/>
    </location>
</feature>
<comment type="catalytic activity">
    <reaction evidence="15">
        <text>L-threonyl-[protein] + ATP = O-phospho-L-threonyl-[protein] + ADP + H(+)</text>
        <dbReference type="Rhea" id="RHEA:46608"/>
        <dbReference type="Rhea" id="RHEA-COMP:11060"/>
        <dbReference type="Rhea" id="RHEA-COMP:11605"/>
        <dbReference type="ChEBI" id="CHEBI:15378"/>
        <dbReference type="ChEBI" id="CHEBI:30013"/>
        <dbReference type="ChEBI" id="CHEBI:30616"/>
        <dbReference type="ChEBI" id="CHEBI:61977"/>
        <dbReference type="ChEBI" id="CHEBI:456216"/>
    </reaction>
</comment>
<protein>
    <submittedName>
        <fullName evidence="23">Wall-associated receptor kinase 2-like</fullName>
    </submittedName>
</protein>
<evidence type="ECO:0000256" key="4">
    <source>
        <dbReference type="ARBA" id="ARBA00022679"/>
    </source>
</evidence>
<evidence type="ECO:0000256" key="6">
    <source>
        <dbReference type="ARBA" id="ARBA00022729"/>
    </source>
</evidence>
<keyword evidence="22" id="KW-1185">Reference proteome</keyword>
<dbReference type="Gene3D" id="2.10.25.10">
    <property type="entry name" value="Laminin"/>
    <property type="match status" value="2"/>
</dbReference>
<dbReference type="SUPFAM" id="SSF57196">
    <property type="entry name" value="EGF/Laminin"/>
    <property type="match status" value="1"/>
</dbReference>
<dbReference type="CDD" id="cd00054">
    <property type="entry name" value="EGF_CA"/>
    <property type="match status" value="1"/>
</dbReference>
<dbReference type="Proteomes" id="UP000827889">
    <property type="component" value="Chromosome 2"/>
</dbReference>
<proteinExistence type="predicted"/>
<keyword evidence="6 19" id="KW-0732">Signal</keyword>
<dbReference type="InterPro" id="IPR000719">
    <property type="entry name" value="Prot_kinase_dom"/>
</dbReference>
<dbReference type="PROSITE" id="PS50026">
    <property type="entry name" value="EGF_3"/>
    <property type="match status" value="2"/>
</dbReference>
<feature type="domain" description="Protein kinase" evidence="20">
    <location>
        <begin position="396"/>
        <end position="681"/>
    </location>
</feature>
<feature type="domain" description="EGF-like" evidence="21">
    <location>
        <begin position="248"/>
        <end position="290"/>
    </location>
</feature>
<keyword evidence="5 18" id="KW-0812">Transmembrane</keyword>
<keyword evidence="13" id="KW-0325">Glycoprotein</keyword>
<dbReference type="PANTHER" id="PTHR27005">
    <property type="entry name" value="WALL-ASSOCIATED RECEPTOR KINASE-LIKE 21"/>
    <property type="match status" value="1"/>
</dbReference>
<comment type="catalytic activity">
    <reaction evidence="14">
        <text>L-seryl-[protein] + ATP = O-phospho-L-seryl-[protein] + ADP + H(+)</text>
        <dbReference type="Rhea" id="RHEA:17989"/>
        <dbReference type="Rhea" id="RHEA-COMP:9863"/>
        <dbReference type="Rhea" id="RHEA-COMP:11604"/>
        <dbReference type="ChEBI" id="CHEBI:15378"/>
        <dbReference type="ChEBI" id="CHEBI:29999"/>
        <dbReference type="ChEBI" id="CHEBI:30616"/>
        <dbReference type="ChEBI" id="CHEBI:83421"/>
        <dbReference type="ChEBI" id="CHEBI:456216"/>
    </reaction>
</comment>
<name>A0ABM3GZV5_9MYRT</name>